<dbReference type="SUPFAM" id="SSF52540">
    <property type="entry name" value="P-loop containing nucleoside triphosphate hydrolases"/>
    <property type="match status" value="1"/>
</dbReference>
<dbReference type="Gene3D" id="3.40.50.300">
    <property type="entry name" value="P-loop containing nucleotide triphosphate hydrolases"/>
    <property type="match status" value="1"/>
</dbReference>
<dbReference type="InterPro" id="IPR025420">
    <property type="entry name" value="DUF4143"/>
</dbReference>
<dbReference type="Proteomes" id="UP000567293">
    <property type="component" value="Unassembled WGS sequence"/>
</dbReference>
<dbReference type="EMBL" id="JACDQQ010001454">
    <property type="protein sequence ID" value="MBA0086317.1"/>
    <property type="molecule type" value="Genomic_DNA"/>
</dbReference>
<feature type="domain" description="AAA+ ATPase" evidence="1">
    <location>
        <begin position="24"/>
        <end position="141"/>
    </location>
</feature>
<dbReference type="AlphaFoldDB" id="A0A7V8NRS5"/>
<keyword evidence="2" id="KW-0067">ATP-binding</keyword>
<reference evidence="2" key="1">
    <citation type="submission" date="2020-06" db="EMBL/GenBank/DDBJ databases">
        <title>Legume-microbial interactions unlock mineral nutrients during tropical forest succession.</title>
        <authorList>
            <person name="Epihov D.Z."/>
        </authorList>
    </citation>
    <scope>NUCLEOTIDE SEQUENCE [LARGE SCALE GENOMIC DNA]</scope>
    <source>
        <strain evidence="2">Pan2503</strain>
    </source>
</reference>
<name>A0A7V8NRS5_9BACT</name>
<dbReference type="GO" id="GO:0005524">
    <property type="term" value="F:ATP binding"/>
    <property type="evidence" value="ECO:0007669"/>
    <property type="project" value="UniProtKB-KW"/>
</dbReference>
<dbReference type="InterPro" id="IPR027417">
    <property type="entry name" value="P-loop_NTPase"/>
</dbReference>
<accession>A0A7V8NRS5</accession>
<dbReference type="CDD" id="cd00009">
    <property type="entry name" value="AAA"/>
    <property type="match status" value="1"/>
</dbReference>
<keyword evidence="3" id="KW-1185">Reference proteome</keyword>
<evidence type="ECO:0000313" key="2">
    <source>
        <dbReference type="EMBL" id="MBA0086317.1"/>
    </source>
</evidence>
<dbReference type="PANTHER" id="PTHR43566:SF1">
    <property type="entry name" value="AAA+ ATPASE DOMAIN-CONTAINING PROTEIN"/>
    <property type="match status" value="1"/>
</dbReference>
<dbReference type="Pfam" id="PF13173">
    <property type="entry name" value="AAA_14"/>
    <property type="match status" value="1"/>
</dbReference>
<organism evidence="2 3">
    <name type="scientific">Candidatus Acidiferrum panamense</name>
    <dbReference type="NCBI Taxonomy" id="2741543"/>
    <lineage>
        <taxon>Bacteria</taxon>
        <taxon>Pseudomonadati</taxon>
        <taxon>Acidobacteriota</taxon>
        <taxon>Terriglobia</taxon>
        <taxon>Candidatus Acidiferrales</taxon>
        <taxon>Candidatus Acidiferrum</taxon>
    </lineage>
</organism>
<keyword evidence="2" id="KW-0547">Nucleotide-binding</keyword>
<comment type="caution">
    <text evidence="2">The sequence shown here is derived from an EMBL/GenBank/DDBJ whole genome shotgun (WGS) entry which is preliminary data.</text>
</comment>
<evidence type="ECO:0000259" key="1">
    <source>
        <dbReference type="SMART" id="SM00382"/>
    </source>
</evidence>
<gene>
    <name evidence="2" type="ORF">HRJ53_15150</name>
</gene>
<protein>
    <submittedName>
        <fullName evidence="2">ATP-binding protein</fullName>
    </submittedName>
</protein>
<dbReference type="InterPro" id="IPR003593">
    <property type="entry name" value="AAA+_ATPase"/>
</dbReference>
<dbReference type="InterPro" id="IPR041682">
    <property type="entry name" value="AAA_14"/>
</dbReference>
<sequence>MYEIYNTFADCRKVLIDRLREPAPGRIQLLTGPRQVGKTTLLLDLAAQFGDRTVYAAGDEPDAALPGFWERRWAEAEARAKQGTAVLLLDEVHHLSDWAGRLKGEWDRARRRHINIHVVATGSSALRVATGSRESLAGRFERLTLSHWPAIGLADAFHLSPREAAHDLVRFGSYPGAVEFQRDFARWRAYVRDAIIGPAIGRDVLALGVVRRPALLRQVFAIAAALPAQIVSLQKMLGQLQDSGALETVAHYLALLQDAYLIAPIEKYSPQIHRRRASPPKLVVLNNALLSASHPNGAPDPAREPERFGVWVENACLAFAINQGQQVLYWREEPLETDAVCDGSWGKLAVEVKTGRFDVQALRGLLEFCRRNPAFKPLVITAPGDEETARRNGIESISWEDFLIAGPPGK</sequence>
<dbReference type="PANTHER" id="PTHR43566">
    <property type="entry name" value="CONSERVED PROTEIN"/>
    <property type="match status" value="1"/>
</dbReference>
<dbReference type="SMART" id="SM00382">
    <property type="entry name" value="AAA"/>
    <property type="match status" value="1"/>
</dbReference>
<dbReference type="Pfam" id="PF13635">
    <property type="entry name" value="DUF4143"/>
    <property type="match status" value="1"/>
</dbReference>
<proteinExistence type="predicted"/>
<evidence type="ECO:0000313" key="3">
    <source>
        <dbReference type="Proteomes" id="UP000567293"/>
    </source>
</evidence>